<reference evidence="1 2" key="1">
    <citation type="submission" date="2020-04" db="EMBL/GenBank/DDBJ databases">
        <authorList>
            <person name="Zhang R."/>
            <person name="Schippers A."/>
        </authorList>
    </citation>
    <scope>NUCLEOTIDE SEQUENCE [LARGE SCALE GENOMIC DNA]</scope>
    <source>
        <strain evidence="1 2">DSM 109850</strain>
    </source>
</reference>
<dbReference type="InterPro" id="IPR023214">
    <property type="entry name" value="HAD_sf"/>
</dbReference>
<dbReference type="AlphaFoldDB" id="A0A7Y0L230"/>
<accession>A0A7Y0L230</accession>
<organism evidence="1 2">
    <name type="scientific">Sulfobacillus harzensis</name>
    <dbReference type="NCBI Taxonomy" id="2729629"/>
    <lineage>
        <taxon>Bacteria</taxon>
        <taxon>Bacillati</taxon>
        <taxon>Bacillota</taxon>
        <taxon>Clostridia</taxon>
        <taxon>Eubacteriales</taxon>
        <taxon>Clostridiales Family XVII. Incertae Sedis</taxon>
        <taxon>Sulfobacillus</taxon>
    </lineage>
</organism>
<dbReference type="Gene3D" id="3.40.50.1000">
    <property type="entry name" value="HAD superfamily/HAD-like"/>
    <property type="match status" value="1"/>
</dbReference>
<sequence length="151" mass="16000">MDQEIPGREPLHIRHLVLDFNGTLAEDGQVAASTARRLAQVAERFHALIATADTYGTVTSFAERLGMECHVIRATRDKEALVRSLPGGVAAIGNGANDRAMLEAADLAIAVIGPEGAALGAVLAANIVVRHIDDGLDLLLYPSRLVATLRE</sequence>
<name>A0A7Y0L230_9FIRM</name>
<dbReference type="Proteomes" id="UP000533476">
    <property type="component" value="Unassembled WGS sequence"/>
</dbReference>
<proteinExistence type="predicted"/>
<evidence type="ECO:0000313" key="2">
    <source>
        <dbReference type="Proteomes" id="UP000533476"/>
    </source>
</evidence>
<gene>
    <name evidence="1" type="ORF">HIJ39_05890</name>
</gene>
<protein>
    <submittedName>
        <fullName evidence="1">Haloacid dehalogenase</fullName>
    </submittedName>
</protein>
<keyword evidence="2" id="KW-1185">Reference proteome</keyword>
<dbReference type="InterPro" id="IPR036412">
    <property type="entry name" value="HAD-like_sf"/>
</dbReference>
<evidence type="ECO:0000313" key="1">
    <source>
        <dbReference type="EMBL" id="NMP21882.1"/>
    </source>
</evidence>
<comment type="caution">
    <text evidence="1">The sequence shown here is derived from an EMBL/GenBank/DDBJ whole genome shotgun (WGS) entry which is preliminary data.</text>
</comment>
<dbReference type="EMBL" id="JABBVZ010000014">
    <property type="protein sequence ID" value="NMP21882.1"/>
    <property type="molecule type" value="Genomic_DNA"/>
</dbReference>
<dbReference type="SUPFAM" id="SSF56784">
    <property type="entry name" value="HAD-like"/>
    <property type="match status" value="1"/>
</dbReference>